<evidence type="ECO:0000313" key="2">
    <source>
        <dbReference type="Proteomes" id="UP000016931"/>
    </source>
</evidence>
<dbReference type="RefSeq" id="XP_016763214.1">
    <property type="nucleotide sequence ID" value="XM_016908296.1"/>
</dbReference>
<proteinExistence type="predicted"/>
<dbReference type="AlphaFoldDB" id="M3CMQ2"/>
<dbReference type="EMBL" id="KB456261">
    <property type="protein sequence ID" value="EMF15093.1"/>
    <property type="molecule type" value="Genomic_DNA"/>
</dbReference>
<evidence type="ECO:0000313" key="1">
    <source>
        <dbReference type="EMBL" id="EMF15093.1"/>
    </source>
</evidence>
<reference evidence="1 2" key="1">
    <citation type="journal article" date="2012" name="PLoS Pathog.">
        <title>Diverse lifestyles and strategies of plant pathogenesis encoded in the genomes of eighteen Dothideomycetes fungi.</title>
        <authorList>
            <person name="Ohm R.A."/>
            <person name="Feau N."/>
            <person name="Henrissat B."/>
            <person name="Schoch C.L."/>
            <person name="Horwitz B.A."/>
            <person name="Barry K.W."/>
            <person name="Condon B.J."/>
            <person name="Copeland A.C."/>
            <person name="Dhillon B."/>
            <person name="Glaser F."/>
            <person name="Hesse C.N."/>
            <person name="Kosti I."/>
            <person name="LaButti K."/>
            <person name="Lindquist E.A."/>
            <person name="Lucas S."/>
            <person name="Salamov A.A."/>
            <person name="Bradshaw R.E."/>
            <person name="Ciuffetti L."/>
            <person name="Hamelin R.C."/>
            <person name="Kema G.H.J."/>
            <person name="Lawrence C."/>
            <person name="Scott J.A."/>
            <person name="Spatafora J.W."/>
            <person name="Turgeon B.G."/>
            <person name="de Wit P.J.G.M."/>
            <person name="Zhong S."/>
            <person name="Goodwin S.B."/>
            <person name="Grigoriev I.V."/>
        </authorList>
    </citation>
    <scope>NUCLEOTIDE SEQUENCE [LARGE SCALE GENOMIC DNA]</scope>
    <source>
        <strain evidence="1 2">SO2202</strain>
    </source>
</reference>
<dbReference type="InterPro" id="IPR036397">
    <property type="entry name" value="RNaseH_sf"/>
</dbReference>
<evidence type="ECO:0008006" key="3">
    <source>
        <dbReference type="Google" id="ProtNLM"/>
    </source>
</evidence>
<organism evidence="1 2">
    <name type="scientific">Sphaerulina musiva (strain SO2202)</name>
    <name type="common">Poplar stem canker fungus</name>
    <name type="synonym">Septoria musiva</name>
    <dbReference type="NCBI Taxonomy" id="692275"/>
    <lineage>
        <taxon>Eukaryota</taxon>
        <taxon>Fungi</taxon>
        <taxon>Dikarya</taxon>
        <taxon>Ascomycota</taxon>
        <taxon>Pezizomycotina</taxon>
        <taxon>Dothideomycetes</taxon>
        <taxon>Dothideomycetidae</taxon>
        <taxon>Mycosphaerellales</taxon>
        <taxon>Mycosphaerellaceae</taxon>
        <taxon>Sphaerulina</taxon>
    </lineage>
</organism>
<protein>
    <recommendedName>
        <fullName evidence="3">Integrase catalytic domain-containing protein</fullName>
    </recommendedName>
</protein>
<name>M3CMQ2_SPHMS</name>
<dbReference type="Proteomes" id="UP000016931">
    <property type="component" value="Unassembled WGS sequence"/>
</dbReference>
<dbReference type="OrthoDB" id="2273864at2759"/>
<dbReference type="GeneID" id="27905433"/>
<feature type="non-terminal residue" evidence="1">
    <location>
        <position position="1"/>
    </location>
</feature>
<feature type="non-terminal residue" evidence="1">
    <location>
        <position position="50"/>
    </location>
</feature>
<accession>M3CMQ2</accession>
<keyword evidence="2" id="KW-1185">Reference proteome</keyword>
<dbReference type="HOGENOM" id="CLU_3130011_0_0_1"/>
<dbReference type="InterPro" id="IPR012337">
    <property type="entry name" value="RNaseH-like_sf"/>
</dbReference>
<dbReference type="Gene3D" id="3.30.420.10">
    <property type="entry name" value="Ribonuclease H-like superfamily/Ribonuclease H"/>
    <property type="match status" value="1"/>
</dbReference>
<gene>
    <name evidence="1" type="ORF">SEPMUDRAFT_17492</name>
</gene>
<dbReference type="GO" id="GO:0003676">
    <property type="term" value="F:nucleic acid binding"/>
    <property type="evidence" value="ECO:0007669"/>
    <property type="project" value="InterPro"/>
</dbReference>
<sequence>VVIDRYSKIAYYALYRKDITAEDLADLFLQDVFRLYSILVSIVTDRGTLF</sequence>
<dbReference type="SUPFAM" id="SSF53098">
    <property type="entry name" value="Ribonuclease H-like"/>
    <property type="match status" value="1"/>
</dbReference>